<evidence type="ECO:0000313" key="2">
    <source>
        <dbReference type="EMBL" id="EJK45081.1"/>
    </source>
</evidence>
<feature type="compositionally biased region" description="Basic residues" evidence="1">
    <location>
        <begin position="18"/>
        <end position="36"/>
    </location>
</feature>
<feature type="region of interest" description="Disordered" evidence="1">
    <location>
        <begin position="203"/>
        <end position="249"/>
    </location>
</feature>
<sequence>TTNGPAWGPGVRDAARERHARHQVSPKRQASRRRGRSTTMPKRDFDSSADALIRSEVRPTEDPTAPTAQPRDETEAKDDGQKKKGWACQDTQVALRAPTAQPRDGRSRSILSTPSRKGRGSTTIELGLATSPTFSPGSAATMGGSSRSSSVRNDASASWSRSTKSIQSEATNCASSHAQSKSVSIESNWPEVHLTASMVSRVAESSHTAAHDEGSLEEKCSESESDSTAYDTIGLRSSDKPTSGGVARDAAKSIGVVSEITAPLHYIPTPSISVPGVPLRDEFVRDNDKGE</sequence>
<protein>
    <submittedName>
        <fullName evidence="2">Uncharacterized protein</fullName>
    </submittedName>
</protein>
<gene>
    <name evidence="2" type="ORF">THAOC_36324</name>
</gene>
<feature type="compositionally biased region" description="Polar residues" evidence="1">
    <location>
        <begin position="109"/>
        <end position="136"/>
    </location>
</feature>
<feature type="compositionally biased region" description="Low complexity" evidence="1">
    <location>
        <begin position="137"/>
        <end position="160"/>
    </location>
</feature>
<organism evidence="2 3">
    <name type="scientific">Thalassiosira oceanica</name>
    <name type="common">Marine diatom</name>
    <dbReference type="NCBI Taxonomy" id="159749"/>
    <lineage>
        <taxon>Eukaryota</taxon>
        <taxon>Sar</taxon>
        <taxon>Stramenopiles</taxon>
        <taxon>Ochrophyta</taxon>
        <taxon>Bacillariophyta</taxon>
        <taxon>Coscinodiscophyceae</taxon>
        <taxon>Thalassiosirophycidae</taxon>
        <taxon>Thalassiosirales</taxon>
        <taxon>Thalassiosiraceae</taxon>
        <taxon>Thalassiosira</taxon>
    </lineage>
</organism>
<feature type="compositionally biased region" description="Basic and acidic residues" evidence="1">
    <location>
        <begin position="209"/>
        <end position="222"/>
    </location>
</feature>
<feature type="region of interest" description="Disordered" evidence="1">
    <location>
        <begin position="1"/>
        <end position="185"/>
    </location>
</feature>
<dbReference type="AlphaFoldDB" id="K0R8G6"/>
<feature type="compositionally biased region" description="Polar residues" evidence="1">
    <location>
        <begin position="161"/>
        <end position="185"/>
    </location>
</feature>
<dbReference type="EMBL" id="AGNL01048817">
    <property type="protein sequence ID" value="EJK45081.1"/>
    <property type="molecule type" value="Genomic_DNA"/>
</dbReference>
<evidence type="ECO:0000256" key="1">
    <source>
        <dbReference type="SAM" id="MobiDB-lite"/>
    </source>
</evidence>
<reference evidence="2 3" key="1">
    <citation type="journal article" date="2012" name="Genome Biol.">
        <title>Genome and low-iron response of an oceanic diatom adapted to chronic iron limitation.</title>
        <authorList>
            <person name="Lommer M."/>
            <person name="Specht M."/>
            <person name="Roy A.S."/>
            <person name="Kraemer L."/>
            <person name="Andreson R."/>
            <person name="Gutowska M.A."/>
            <person name="Wolf J."/>
            <person name="Bergner S.V."/>
            <person name="Schilhabel M.B."/>
            <person name="Klostermeier U.C."/>
            <person name="Beiko R.G."/>
            <person name="Rosenstiel P."/>
            <person name="Hippler M."/>
            <person name="Laroche J."/>
        </authorList>
    </citation>
    <scope>NUCLEOTIDE SEQUENCE [LARGE SCALE GENOMIC DNA]</scope>
    <source>
        <strain evidence="2 3">CCMP1005</strain>
    </source>
</reference>
<feature type="non-terminal residue" evidence="2">
    <location>
        <position position="1"/>
    </location>
</feature>
<evidence type="ECO:0000313" key="3">
    <source>
        <dbReference type="Proteomes" id="UP000266841"/>
    </source>
</evidence>
<name>K0R8G6_THAOC</name>
<comment type="caution">
    <text evidence="2">The sequence shown here is derived from an EMBL/GenBank/DDBJ whole genome shotgun (WGS) entry which is preliminary data.</text>
</comment>
<dbReference type="Proteomes" id="UP000266841">
    <property type="component" value="Unassembled WGS sequence"/>
</dbReference>
<accession>K0R8G6</accession>
<keyword evidence="3" id="KW-1185">Reference proteome</keyword>
<proteinExistence type="predicted"/>
<feature type="compositionally biased region" description="Basic and acidic residues" evidence="1">
    <location>
        <begin position="70"/>
        <end position="82"/>
    </location>
</feature>